<evidence type="ECO:0000313" key="10">
    <source>
        <dbReference type="Proteomes" id="UP000032266"/>
    </source>
</evidence>
<dbReference type="Pfam" id="PF00698">
    <property type="entry name" value="Acyl_transf_1"/>
    <property type="match status" value="1"/>
</dbReference>
<feature type="compositionally biased region" description="Polar residues" evidence="6">
    <location>
        <begin position="1062"/>
        <end position="1082"/>
    </location>
</feature>
<sequence length="1995" mass="218546">MKKDIAVIGIGSFFPDAPDTRHFWSNILNKKDSIIDIPELYWELEDFYDSDPSARDKTYGKKAGVVDAVEFDSLEFGIPPKLMESISVDQLFALLVARQALMDANLLGSQSKPFNREKAGVILGAAIGKTAFSLSHRLQAPRLRKIILNSGVPEAVANHIIERIQDSELDWSEASNPGYLANIVAGRIANRFDFGGTNSTVDAACASSLSAIKYAVQELITGECDIVLTGGVNLDCSDFSFVSFSKTPAISKSNHCRPFDADSDGMLLGDGIGMMVLKRLDDAERDNDRVYAVLKGIGSSSDGKVMSIYAPNTQGQLKALHRAYENAQVEPCSVGLIEAHGTGTPAGDKCEVETLTQFFSTHETPARQIALGSVKSQIGHARLAAGAAGMIKAILALHHKILPPMINVTQPADKLAQDNSPFYVISESRPWIVNQRTPARRAGVSAFGFGGTNFHIVLEEYQKDHEAPYRLTELPREILLSADTKTDLMTLIRTGLEPDADDTSFAHWLDTLSTAPVSHESPRLGFVAEHLQQAKELLTQALKHLEQRTTSEWETPDGIYFREASYPHRDKIVALFPGQGSQYPHMLKSLVENYPELRSFLELADNLNLSHQRPALSDILYPISMYDPSREQAWLSSIHQTENTQPALGALSAGLFSICRKRGLNPAFFVGHSFGELTALWAAGAMTDRDFLEIAGKRGELMQQAGGQNNPGAMLAVIADKSSIEEIVASIPDLHIANMNSPQQTVLSGSIAAIEQAEQQLKAFATSRLPVSAAFHSPAMKPAQTEMEHFLADKAFHPLTAQVFANANGQCYPQKTREIKDRFVSQITSPVEFIRTIENVYQAGGRLFVEIGPKRVLATLVEKILGDREFQTISLNPSPKISAELQLRQALIKLKVLGVALSDDPYAIKTTPAPAKKQSPAIFTVDPTVFFTKETRARITEAVEKKDDLVLVTAANTPPEKVREHNHVHPEPNHVVNIKEVSVDKPLTTSDLTVIDNIQQLNGKVLQQFLKNQGEQIDILKILANKTADPILDRQLGLMESFQQNSFQAYSAFFNEQSRLMGTSDSRPTLQNATTRPSSLSHHTADNILKPDISTAPINHSPAEQSVSSSVANRSTSTTTFKTAEPVSNVTPVSVSTTIPSVPDNNVLSRILFSIISDKTGYPEDMLEADMNLESDLGIDSIKRVEIFSALNEALEGGIHKEDVEALASLSTILDITGYLANRSSAQAERHAPSAPQSTNASVSPHSAGQMNYRKILFTIISDKTGYPEDMLETDMNLESDLGIDSIKRVEIFSALNDAMASGIHKEDVEALANLTTIEEIIAYLTQTSDTQSSVTTPAPASVNPIATPPLPSDSGHLKTLFMQIISDKTGYPGDMLSVDMDLESDLGIDSIKRVEIFSALNEQLPSGLSREDVEALSGISNIDGIISYLATGTSTDSEQPIPQERFIKRYEVVPSECPLAGTGVSRIKPGSTIILFSEGSELTEILAQELLLLGSQPIIIAWQEQTFDFQNINESCAVIELTGSNETHFEEAFKIVSGLTHEIHGMLYLMPVHNPENRWESVWDRQIAAMVRGAFFAAKYFYHTALANLTPEEHDSRFFMALTRIDGKLGAGDQFNGRFTQGGLFGLMKSIKQEWERVFCHAVDIDPDCSAIDVADIVFKELAAIESNTHETGWKNGQRITLRLNEHYRHQPGTLSPTEKDFFFVPGGGRGITAECVKGMARTFKCRFLLMGRTKLSTTLPAWALDSSDKTTMRQKLMAAYKERGEPVKPAELDALITDVLNQQEIKDTLQFIKDAGGDAMYFSGDITDETEVKSILAKAQTGWGPVTGFIHGAGVLADKKIQRKTEADYEGVFNTKVVGLQTVLQALDPAKLRFLMFFSSIAGFFGSGGQCDYSMANEVLNKFAFAFQRQYPDSAVCSINWGPWAGGMVTDTLKLILETSGVHILPIDTGVQYLLDELTMNSGTQVNEIVINGTDTMRPAQAEVKTQAKADMA</sequence>
<dbReference type="PANTHER" id="PTHR43074:SF1">
    <property type="entry name" value="BETA-KETOACYL SYNTHASE FAMILY PROTEIN-RELATED"/>
    <property type="match status" value="1"/>
</dbReference>
<dbReference type="InterPro" id="IPR016039">
    <property type="entry name" value="Thiolase-like"/>
</dbReference>
<feature type="compositionally biased region" description="Polar residues" evidence="6">
    <location>
        <begin position="1235"/>
        <end position="1247"/>
    </location>
</feature>
<evidence type="ECO:0000256" key="3">
    <source>
        <dbReference type="ARBA" id="ARBA00022450"/>
    </source>
</evidence>
<dbReference type="InterPro" id="IPR014031">
    <property type="entry name" value="Ketoacyl_synth_C"/>
</dbReference>
<comment type="similarity">
    <text evidence="2">Belongs to the short-chain dehydrogenases/reductases (SDR) family.</text>
</comment>
<feature type="compositionally biased region" description="Polar residues" evidence="6">
    <location>
        <begin position="1096"/>
        <end position="1105"/>
    </location>
</feature>
<dbReference type="PANTHER" id="PTHR43074">
    <property type="entry name" value="OMEGA-3 POLYUNSATURATED FATTY ACID SYNTHASE PFAB-RELATED"/>
    <property type="match status" value="1"/>
</dbReference>
<dbReference type="Gene3D" id="1.10.1200.10">
    <property type="entry name" value="ACP-like"/>
    <property type="match status" value="3"/>
</dbReference>
<proteinExistence type="inferred from homology"/>
<keyword evidence="5" id="KW-0808">Transferase</keyword>
<evidence type="ECO:0000256" key="4">
    <source>
        <dbReference type="ARBA" id="ARBA00022553"/>
    </source>
</evidence>
<dbReference type="InterPro" id="IPR036736">
    <property type="entry name" value="ACP-like_sf"/>
</dbReference>
<keyword evidence="10" id="KW-1185">Reference proteome</keyword>
<reference evidence="9 10" key="1">
    <citation type="submission" date="2014-01" db="EMBL/GenBank/DDBJ databases">
        <title>Full genme sequencing of cellulolytic bacterium Gynuella sunshinyii YC6258T gen. nov., sp. nov.</title>
        <authorList>
            <person name="Khan H."/>
            <person name="Chung E.J."/>
            <person name="Chung Y.R."/>
        </authorList>
    </citation>
    <scope>NUCLEOTIDE SEQUENCE [LARGE SCALE GENOMIC DNA]</scope>
    <source>
        <strain evidence="9 10">YC6258</strain>
    </source>
</reference>
<dbReference type="InterPro" id="IPR014043">
    <property type="entry name" value="Acyl_transferase_dom"/>
</dbReference>
<protein>
    <submittedName>
        <fullName evidence="9">Polyketide synthase modules-related protein</fullName>
    </submittedName>
</protein>
<dbReference type="SMART" id="SM00827">
    <property type="entry name" value="PKS_AT"/>
    <property type="match status" value="1"/>
</dbReference>
<dbReference type="KEGG" id="gsn:YC6258_04625"/>
<dbReference type="Pfam" id="PF00109">
    <property type="entry name" value="ketoacyl-synt"/>
    <property type="match status" value="1"/>
</dbReference>
<dbReference type="SUPFAM" id="SSF55048">
    <property type="entry name" value="Probable ACP-binding domain of malonyl-CoA ACP transacylase"/>
    <property type="match status" value="1"/>
</dbReference>
<dbReference type="InterPro" id="IPR009081">
    <property type="entry name" value="PP-bd_ACP"/>
</dbReference>
<dbReference type="HOGENOM" id="CLU_000022_30_2_6"/>
<feature type="compositionally biased region" description="Low complexity" evidence="6">
    <location>
        <begin position="1106"/>
        <end position="1123"/>
    </location>
</feature>
<dbReference type="InterPro" id="IPR016036">
    <property type="entry name" value="Malonyl_transacylase_ACP-bd"/>
</dbReference>
<dbReference type="Gene3D" id="3.40.50.720">
    <property type="entry name" value="NAD(P)-binding Rossmann-like Domain"/>
    <property type="match status" value="1"/>
</dbReference>
<dbReference type="SUPFAM" id="SSF47336">
    <property type="entry name" value="ACP-like"/>
    <property type="match status" value="3"/>
</dbReference>
<feature type="domain" description="Ketosynthase family 3 (KS3)" evidence="8">
    <location>
        <begin position="2"/>
        <end position="460"/>
    </location>
</feature>
<dbReference type="Pfam" id="PF16197">
    <property type="entry name" value="KAsynt_C_assoc"/>
    <property type="match status" value="1"/>
</dbReference>
<feature type="domain" description="Carrier" evidence="7">
    <location>
        <begin position="1143"/>
        <end position="1224"/>
    </location>
</feature>
<dbReference type="CDD" id="cd00833">
    <property type="entry name" value="PKS"/>
    <property type="match status" value="1"/>
</dbReference>
<dbReference type="InterPro" id="IPR052568">
    <property type="entry name" value="PKS-FAS_Synthase"/>
</dbReference>
<evidence type="ECO:0000259" key="8">
    <source>
        <dbReference type="PROSITE" id="PS52004"/>
    </source>
</evidence>
<dbReference type="SUPFAM" id="SSF51735">
    <property type="entry name" value="NAD(P)-binding Rossmann-fold domains"/>
    <property type="match status" value="1"/>
</dbReference>
<dbReference type="Proteomes" id="UP000032266">
    <property type="component" value="Chromosome"/>
</dbReference>
<gene>
    <name evidence="9" type="ORF">YC6258_04625</name>
</gene>
<name>A0A0C5VPW1_9GAMM</name>
<dbReference type="InterPro" id="IPR032821">
    <property type="entry name" value="PKS_assoc"/>
</dbReference>
<dbReference type="PATRIC" id="fig|1445510.3.peg.4589"/>
<dbReference type="STRING" id="1445510.YC6258_04625"/>
<dbReference type="GO" id="GO:0004315">
    <property type="term" value="F:3-oxoacyl-[acyl-carrier-protein] synthase activity"/>
    <property type="evidence" value="ECO:0007669"/>
    <property type="project" value="InterPro"/>
</dbReference>
<keyword evidence="4" id="KW-0597">Phosphoprotein</keyword>
<dbReference type="SMART" id="SM00825">
    <property type="entry name" value="PKS_KS"/>
    <property type="match status" value="1"/>
</dbReference>
<dbReference type="InterPro" id="IPR057326">
    <property type="entry name" value="KR_dom"/>
</dbReference>
<dbReference type="GO" id="GO:0006633">
    <property type="term" value="P:fatty acid biosynthetic process"/>
    <property type="evidence" value="ECO:0007669"/>
    <property type="project" value="UniProtKB-UniPathway"/>
</dbReference>
<accession>A0A0C5VPW1</accession>
<evidence type="ECO:0000259" key="7">
    <source>
        <dbReference type="PROSITE" id="PS50075"/>
    </source>
</evidence>
<dbReference type="InterPro" id="IPR014030">
    <property type="entry name" value="Ketoacyl_synth_N"/>
</dbReference>
<evidence type="ECO:0000256" key="6">
    <source>
        <dbReference type="SAM" id="MobiDB-lite"/>
    </source>
</evidence>
<dbReference type="Gene3D" id="3.40.366.10">
    <property type="entry name" value="Malonyl-Coenzyme A Acyl Carrier Protein, domain 2"/>
    <property type="match status" value="1"/>
</dbReference>
<dbReference type="OrthoDB" id="9778690at2"/>
<dbReference type="InterPro" id="IPR036291">
    <property type="entry name" value="NAD(P)-bd_dom_sf"/>
</dbReference>
<dbReference type="PROSITE" id="PS50075">
    <property type="entry name" value="CARRIER"/>
    <property type="match status" value="3"/>
</dbReference>
<dbReference type="PROSITE" id="PS52004">
    <property type="entry name" value="KS3_2"/>
    <property type="match status" value="1"/>
</dbReference>
<dbReference type="InterPro" id="IPR013968">
    <property type="entry name" value="PKS_KR"/>
</dbReference>
<dbReference type="PROSITE" id="PS00606">
    <property type="entry name" value="KS3_1"/>
    <property type="match status" value="1"/>
</dbReference>
<dbReference type="InterPro" id="IPR016035">
    <property type="entry name" value="Acyl_Trfase/lysoPLipase"/>
</dbReference>
<dbReference type="Pfam" id="PF08659">
    <property type="entry name" value="KR"/>
    <property type="match status" value="1"/>
</dbReference>
<dbReference type="UniPathway" id="UPA00094"/>
<dbReference type="Pfam" id="PF02801">
    <property type="entry name" value="Ketoacyl-synt_C"/>
    <property type="match status" value="1"/>
</dbReference>
<dbReference type="Gene3D" id="3.40.47.10">
    <property type="match status" value="1"/>
</dbReference>
<feature type="region of interest" description="Disordered" evidence="6">
    <location>
        <begin position="1225"/>
        <end position="1247"/>
    </location>
</feature>
<dbReference type="Pfam" id="PF00550">
    <property type="entry name" value="PP-binding"/>
    <property type="match status" value="3"/>
</dbReference>
<feature type="domain" description="Carrier" evidence="7">
    <location>
        <begin position="1248"/>
        <end position="1329"/>
    </location>
</feature>
<dbReference type="SUPFAM" id="SSF52151">
    <property type="entry name" value="FabD/lysophospholipase-like"/>
    <property type="match status" value="1"/>
</dbReference>
<evidence type="ECO:0000256" key="1">
    <source>
        <dbReference type="ARBA" id="ARBA00005194"/>
    </source>
</evidence>
<dbReference type="InterPro" id="IPR020841">
    <property type="entry name" value="PKS_Beta-ketoAc_synthase_dom"/>
</dbReference>
<dbReference type="InterPro" id="IPR018201">
    <property type="entry name" value="Ketoacyl_synth_AS"/>
</dbReference>
<dbReference type="EMBL" id="CP007142">
    <property type="protein sequence ID" value="AJQ96657.1"/>
    <property type="molecule type" value="Genomic_DNA"/>
</dbReference>
<dbReference type="CDD" id="cd08953">
    <property type="entry name" value="KR_2_SDR_x"/>
    <property type="match status" value="1"/>
</dbReference>
<dbReference type="SUPFAM" id="SSF53901">
    <property type="entry name" value="Thiolase-like"/>
    <property type="match status" value="1"/>
</dbReference>
<dbReference type="RefSeq" id="WP_044618616.1">
    <property type="nucleotide sequence ID" value="NZ_CP007142.1"/>
</dbReference>
<dbReference type="Gene3D" id="3.30.70.250">
    <property type="entry name" value="Malonyl-CoA ACP transacylase, ACP-binding"/>
    <property type="match status" value="1"/>
</dbReference>
<organism evidence="9 10">
    <name type="scientific">Gynuella sunshinyii YC6258</name>
    <dbReference type="NCBI Taxonomy" id="1445510"/>
    <lineage>
        <taxon>Bacteria</taxon>
        <taxon>Pseudomonadati</taxon>
        <taxon>Pseudomonadota</taxon>
        <taxon>Gammaproteobacteria</taxon>
        <taxon>Oceanospirillales</taxon>
        <taxon>Saccharospirillaceae</taxon>
        <taxon>Gynuella</taxon>
    </lineage>
</organism>
<comment type="pathway">
    <text evidence="1">Lipid metabolism; fatty acid biosynthesis.</text>
</comment>
<feature type="domain" description="Carrier" evidence="7">
    <location>
        <begin position="1353"/>
        <end position="1434"/>
    </location>
</feature>
<evidence type="ECO:0000313" key="9">
    <source>
        <dbReference type="EMBL" id="AJQ96657.1"/>
    </source>
</evidence>
<feature type="region of interest" description="Disordered" evidence="6">
    <location>
        <begin position="1062"/>
        <end position="1123"/>
    </location>
</feature>
<evidence type="ECO:0000256" key="5">
    <source>
        <dbReference type="ARBA" id="ARBA00022679"/>
    </source>
</evidence>
<evidence type="ECO:0000256" key="2">
    <source>
        <dbReference type="ARBA" id="ARBA00006484"/>
    </source>
</evidence>
<dbReference type="InterPro" id="IPR001227">
    <property type="entry name" value="Ac_transferase_dom_sf"/>
</dbReference>
<keyword evidence="3" id="KW-0596">Phosphopantetheine</keyword>
<dbReference type="SMART" id="SM00822">
    <property type="entry name" value="PKS_KR"/>
    <property type="match status" value="1"/>
</dbReference>